<feature type="domain" description="PBSX phage terminase small subunit-like N-terminal" evidence="2">
    <location>
        <begin position="1"/>
        <end position="51"/>
    </location>
</feature>
<dbReference type="InterPro" id="IPR018925">
    <property type="entry name" value="XtmA-like_N"/>
</dbReference>
<dbReference type="EMBL" id="JAHLQJ010000001">
    <property type="protein sequence ID" value="MBU5670262.1"/>
    <property type="molecule type" value="Genomic_DNA"/>
</dbReference>
<dbReference type="NCBIfam" id="NF040601">
    <property type="entry name" value="TerS_not_xtmA"/>
    <property type="match status" value="1"/>
</dbReference>
<sequence length="247" mass="28610">MSRRRSELRDKAFLMWDKSGRTMPLVEIAKKLDLAPSLIRKWKHEDAWEARPSRKRGGQPGNSNAVGNKGGGAPPGNKNGWKNGMYESMWMSQIAAEHKLQLMKTETDPRQILVNEIHLLEYREFKLMGYIKQIEEGWDASSLSSKKERFKKTVEDMGDTPAFVDGFLQVDLKVDYEMLETETITKTPQKLERLLAIENALSTVQGRKLRCITLLDQFDRNELTDEELRLKVERMQLEVNKLRAEAW</sequence>
<keyword evidence="4" id="KW-1185">Reference proteome</keyword>
<name>A0ABS6FL87_9BACL</name>
<dbReference type="Proteomes" id="UP000743001">
    <property type="component" value="Unassembled WGS sequence"/>
</dbReference>
<gene>
    <name evidence="3" type="ORF">KQJ23_00320</name>
</gene>
<comment type="caution">
    <text evidence="3">The sequence shown here is derived from an EMBL/GenBank/DDBJ whole genome shotgun (WGS) entry which is preliminary data.</text>
</comment>
<evidence type="ECO:0000259" key="2">
    <source>
        <dbReference type="Pfam" id="PF10668"/>
    </source>
</evidence>
<organism evidence="3 4">
    <name type="scientific">Paenibacillus brevis</name>
    <dbReference type="NCBI Taxonomy" id="2841508"/>
    <lineage>
        <taxon>Bacteria</taxon>
        <taxon>Bacillati</taxon>
        <taxon>Bacillota</taxon>
        <taxon>Bacilli</taxon>
        <taxon>Bacillales</taxon>
        <taxon>Paenibacillaceae</taxon>
        <taxon>Paenibacillus</taxon>
    </lineage>
</organism>
<proteinExistence type="predicted"/>
<evidence type="ECO:0000256" key="1">
    <source>
        <dbReference type="SAM" id="MobiDB-lite"/>
    </source>
</evidence>
<dbReference type="RefSeq" id="WP_216476604.1">
    <property type="nucleotide sequence ID" value="NZ_JAHLQJ010000001.1"/>
</dbReference>
<evidence type="ECO:0000313" key="4">
    <source>
        <dbReference type="Proteomes" id="UP000743001"/>
    </source>
</evidence>
<reference evidence="3 4" key="1">
    <citation type="submission" date="2021-06" db="EMBL/GenBank/DDBJ databases">
        <authorList>
            <person name="Sun Q."/>
            <person name="Li D."/>
        </authorList>
    </citation>
    <scope>NUCLEOTIDE SEQUENCE [LARGE SCALE GENOMIC DNA]</scope>
    <source>
        <strain evidence="3 4">MSJ-6</strain>
    </source>
</reference>
<protein>
    <recommendedName>
        <fullName evidence="2">PBSX phage terminase small subunit-like N-terminal domain-containing protein</fullName>
    </recommendedName>
</protein>
<dbReference type="Pfam" id="PF10668">
    <property type="entry name" value="Phage_terminase"/>
    <property type="match status" value="1"/>
</dbReference>
<feature type="region of interest" description="Disordered" evidence="1">
    <location>
        <begin position="49"/>
        <end position="81"/>
    </location>
</feature>
<accession>A0ABS6FL87</accession>
<evidence type="ECO:0000313" key="3">
    <source>
        <dbReference type="EMBL" id="MBU5670262.1"/>
    </source>
</evidence>